<dbReference type="PANTHER" id="PTHR30461">
    <property type="entry name" value="DNA-INVERTASE FROM LAMBDOID PROPHAGE"/>
    <property type="match status" value="1"/>
</dbReference>
<evidence type="ECO:0000259" key="3">
    <source>
        <dbReference type="Pfam" id="PF13408"/>
    </source>
</evidence>
<feature type="non-terminal residue" evidence="4">
    <location>
        <position position="1"/>
    </location>
</feature>
<comment type="caution">
    <text evidence="4">The sequence shown here is derived from an EMBL/GenBank/DDBJ whole genome shotgun (WGS) entry which is preliminary data.</text>
</comment>
<dbReference type="InterPro" id="IPR038109">
    <property type="entry name" value="DNA_bind_recomb_sf"/>
</dbReference>
<dbReference type="GO" id="GO:0000150">
    <property type="term" value="F:DNA strand exchange activity"/>
    <property type="evidence" value="ECO:0007669"/>
    <property type="project" value="TreeGrafter"/>
</dbReference>
<dbReference type="InterPro" id="IPR050639">
    <property type="entry name" value="SSR_resolvase"/>
</dbReference>
<evidence type="ECO:0000313" key="5">
    <source>
        <dbReference type="Proteomes" id="UP000034107"/>
    </source>
</evidence>
<evidence type="ECO:0000256" key="1">
    <source>
        <dbReference type="ARBA" id="ARBA00023125"/>
    </source>
</evidence>
<dbReference type="GO" id="GO:0003677">
    <property type="term" value="F:DNA binding"/>
    <property type="evidence" value="ECO:0007669"/>
    <property type="project" value="UniProtKB-KW"/>
</dbReference>
<dbReference type="Proteomes" id="UP000034107">
    <property type="component" value="Unassembled WGS sequence"/>
</dbReference>
<dbReference type="Gene3D" id="3.90.1750.20">
    <property type="entry name" value="Putative Large Serine Recombinase, Chain B, Domain 2"/>
    <property type="match status" value="1"/>
</dbReference>
<feature type="domain" description="Recombinase zinc beta ribbon" evidence="3">
    <location>
        <begin position="101"/>
        <end position="161"/>
    </location>
</feature>
<accession>A0A0G1NN15</accession>
<proteinExistence type="predicted"/>
<dbReference type="InterPro" id="IPR025827">
    <property type="entry name" value="Zn_ribbon_recom_dom"/>
</dbReference>
<gene>
    <name evidence="4" type="ORF">UX31_C0013G0001</name>
</gene>
<dbReference type="PANTHER" id="PTHR30461:SF2">
    <property type="entry name" value="SERINE RECOMBINASE PINE-RELATED"/>
    <property type="match status" value="1"/>
</dbReference>
<reference evidence="4 5" key="1">
    <citation type="journal article" date="2015" name="Nature">
        <title>rRNA introns, odd ribosomes, and small enigmatic genomes across a large radiation of phyla.</title>
        <authorList>
            <person name="Brown C.T."/>
            <person name="Hug L.A."/>
            <person name="Thomas B.C."/>
            <person name="Sharon I."/>
            <person name="Castelle C.J."/>
            <person name="Singh A."/>
            <person name="Wilkins M.J."/>
            <person name="Williams K.H."/>
            <person name="Banfield J.F."/>
        </authorList>
    </citation>
    <scope>NUCLEOTIDE SEQUENCE [LARGE SCALE GENOMIC DNA]</scope>
</reference>
<organism evidence="4 5">
    <name type="scientific">Candidatus Nomurabacteria bacterium GW2011_GWA1_46_11</name>
    <dbReference type="NCBI Taxonomy" id="1618732"/>
    <lineage>
        <taxon>Bacteria</taxon>
        <taxon>Candidatus Nomuraibacteriota</taxon>
    </lineage>
</organism>
<dbReference type="EMBL" id="LCLS01000013">
    <property type="protein sequence ID" value="KKU21727.1"/>
    <property type="molecule type" value="Genomic_DNA"/>
</dbReference>
<protein>
    <recommendedName>
        <fullName evidence="3">Recombinase zinc beta ribbon domain-containing protein</fullName>
    </recommendedName>
</protein>
<keyword evidence="1" id="KW-0238">DNA-binding</keyword>
<evidence type="ECO:0000256" key="2">
    <source>
        <dbReference type="ARBA" id="ARBA00023172"/>
    </source>
</evidence>
<dbReference type="Pfam" id="PF13408">
    <property type="entry name" value="Zn_ribbon_recom"/>
    <property type="match status" value="1"/>
</dbReference>
<dbReference type="AlphaFoldDB" id="A0A0G1NN15"/>
<name>A0A0G1NN15_9BACT</name>
<keyword evidence="2" id="KW-0233">DNA recombination</keyword>
<evidence type="ECO:0000313" key="4">
    <source>
        <dbReference type="EMBL" id="KKU21727.1"/>
    </source>
</evidence>
<sequence>MWDLMLTGDYTPPRILEIANKEWGYRTLRRKKLGGQPLSRSGIYKIFSNPFYYGTFEYPEGSGNWYEGGHEAMITENEYDTVQIMLGRKGNPRSKKYNFAFRGPLFCEECGAMVTAEHKYKKQKNGKVRHYIYYHCTKRRGKCSQGSIEEKQLEKQIVALLNRIDIPHDFYEWAMDVLRKQNREEFGKRRGMLINLQKQYDACVKRIDGLIDMRANGEITEDEFSVKKLGLVGEKERLQRLINDNDNGIDDWIEKAERVFSFAEHAVERFQTGTPEDKRGILLSLGSNLTLKDRKLCVRLEKPLIFVEEAALEVRRISEMFEPLENRVGTAQIRGEYEKSSTLLRGSDSNRQPTR</sequence>